<dbReference type="Gene3D" id="3.40.50.720">
    <property type="entry name" value="NAD(P)-binding Rossmann-like Domain"/>
    <property type="match status" value="1"/>
</dbReference>
<sequence>MRAVGYQTPLPIDNLASLQDIDLPKPVPSGRDLLVEIRAVSVNPVDTKVRRSATPDAGQWRVLGWDAAGIVVGTGPEVTDFAIGDEVFYAGALDRPGTDAEFHLVDERIVGRKPRSLNWAEAAALPLTAITAWEMLFDRLDIRRSIPGVKPAVLIIGGAGGVSSIAIQLARVLTDVTVIATASRPETRDWVKSLGAHHVVDHSRPLAAQVAALPTGAPGFVFSTTQTDRHMPEIVALIAPQGHFGLIDDPAALDALPLKKKSLSLHWELMFTRPLFGTADMGRQGKILNDVSRLVDDGRIRTTLGRNLGLITAANLRQAHALIESGQAKGKIVLEGFPG</sequence>
<dbReference type="GO" id="GO:0016491">
    <property type="term" value="F:oxidoreductase activity"/>
    <property type="evidence" value="ECO:0007669"/>
    <property type="project" value="UniProtKB-KW"/>
</dbReference>
<evidence type="ECO:0000259" key="3">
    <source>
        <dbReference type="SMART" id="SM00829"/>
    </source>
</evidence>
<dbReference type="SUPFAM" id="SSF50129">
    <property type="entry name" value="GroES-like"/>
    <property type="match status" value="1"/>
</dbReference>
<dbReference type="EMBL" id="BANI01000125">
    <property type="protein sequence ID" value="GAN97126.1"/>
    <property type="molecule type" value="Genomic_DNA"/>
</dbReference>
<dbReference type="InterPro" id="IPR036291">
    <property type="entry name" value="NAD(P)-bd_dom_sf"/>
</dbReference>
<dbReference type="PANTHER" id="PTHR44154:SF1">
    <property type="entry name" value="QUINONE OXIDOREDUCTASE"/>
    <property type="match status" value="1"/>
</dbReference>
<gene>
    <name evidence="4" type="ORF">Geu3261_0142_024</name>
</gene>
<dbReference type="Pfam" id="PF08240">
    <property type="entry name" value="ADH_N"/>
    <property type="match status" value="1"/>
</dbReference>
<evidence type="ECO:0000256" key="2">
    <source>
        <dbReference type="RuleBase" id="RU364000"/>
    </source>
</evidence>
<protein>
    <recommendedName>
        <fullName evidence="2">Zinc-type alcohol dehydrogenase-like protein</fullName>
    </recommendedName>
</protein>
<evidence type="ECO:0000256" key="1">
    <source>
        <dbReference type="ARBA" id="ARBA00022857"/>
    </source>
</evidence>
<dbReference type="GO" id="GO:0008270">
    <property type="term" value="F:zinc ion binding"/>
    <property type="evidence" value="ECO:0007669"/>
    <property type="project" value="InterPro"/>
</dbReference>
<proteinExistence type="inferred from homology"/>
<dbReference type="Proteomes" id="UP000032675">
    <property type="component" value="Unassembled WGS sequence"/>
</dbReference>
<keyword evidence="2" id="KW-0560">Oxidoreductase</keyword>
<evidence type="ECO:0000313" key="4">
    <source>
        <dbReference type="EMBL" id="GAN97126.1"/>
    </source>
</evidence>
<organism evidence="4 5">
    <name type="scientific">Komagataeibacter europaeus NBRC 3261</name>
    <dbReference type="NCBI Taxonomy" id="1234669"/>
    <lineage>
        <taxon>Bacteria</taxon>
        <taxon>Pseudomonadati</taxon>
        <taxon>Pseudomonadota</taxon>
        <taxon>Alphaproteobacteria</taxon>
        <taxon>Acetobacterales</taxon>
        <taxon>Acetobacteraceae</taxon>
        <taxon>Komagataeibacter</taxon>
    </lineage>
</organism>
<keyword evidence="2" id="KW-0479">Metal-binding</keyword>
<feature type="domain" description="Enoyl reductase (ER)" evidence="3">
    <location>
        <begin position="13"/>
        <end position="334"/>
    </location>
</feature>
<dbReference type="Pfam" id="PF13602">
    <property type="entry name" value="ADH_zinc_N_2"/>
    <property type="match status" value="1"/>
</dbReference>
<comment type="similarity">
    <text evidence="2">Belongs to the zinc-containing alcohol dehydrogenase family. Quinone oxidoreductase subfamily.</text>
</comment>
<dbReference type="InterPro" id="IPR013154">
    <property type="entry name" value="ADH-like_N"/>
</dbReference>
<dbReference type="CDD" id="cd08252">
    <property type="entry name" value="AL_MDR"/>
    <property type="match status" value="1"/>
</dbReference>
<evidence type="ECO:0000313" key="5">
    <source>
        <dbReference type="Proteomes" id="UP000032675"/>
    </source>
</evidence>
<keyword evidence="1" id="KW-0521">NADP</keyword>
<dbReference type="RefSeq" id="WP_048851696.1">
    <property type="nucleotide sequence ID" value="NZ_BANI01000125.1"/>
</dbReference>
<dbReference type="PANTHER" id="PTHR44154">
    <property type="entry name" value="QUINONE OXIDOREDUCTASE"/>
    <property type="match status" value="1"/>
</dbReference>
<dbReference type="Gene3D" id="3.90.180.10">
    <property type="entry name" value="Medium-chain alcohol dehydrogenases, catalytic domain"/>
    <property type="match status" value="1"/>
</dbReference>
<dbReference type="SUPFAM" id="SSF51735">
    <property type="entry name" value="NAD(P)-binding Rossmann-fold domains"/>
    <property type="match status" value="1"/>
</dbReference>
<comment type="caution">
    <text evidence="4">The sequence shown here is derived from an EMBL/GenBank/DDBJ whole genome shotgun (WGS) entry which is preliminary data.</text>
</comment>
<reference evidence="4 5" key="1">
    <citation type="submission" date="2012-11" db="EMBL/GenBank/DDBJ databases">
        <title>Whole genome sequence of Gluconacetobacter europaeus NBRC3261.</title>
        <authorList>
            <person name="Azuma Y."/>
            <person name="Higashiura N."/>
            <person name="Hirakawa H."/>
            <person name="Matsushita K."/>
        </authorList>
    </citation>
    <scope>NUCLEOTIDE SEQUENCE [LARGE SCALE GENOMIC DNA]</scope>
    <source>
        <strain evidence="4 5">NBRC 3261</strain>
    </source>
</reference>
<name>A0A0D6Q2W7_KOMEU</name>
<dbReference type="InterPro" id="IPR011032">
    <property type="entry name" value="GroES-like_sf"/>
</dbReference>
<dbReference type="InterPro" id="IPR020843">
    <property type="entry name" value="ER"/>
</dbReference>
<dbReference type="SMART" id="SM00829">
    <property type="entry name" value="PKS_ER"/>
    <property type="match status" value="1"/>
</dbReference>
<dbReference type="NCBIfam" id="TIGR02817">
    <property type="entry name" value="adh_fam_1"/>
    <property type="match status" value="1"/>
</dbReference>
<dbReference type="InterPro" id="IPR014182">
    <property type="entry name" value="ADH_Zn_typ-1"/>
</dbReference>
<dbReference type="InterPro" id="IPR051603">
    <property type="entry name" value="Zinc-ADH_QOR/CCCR"/>
</dbReference>
<accession>A0A0D6Q2W7</accession>
<dbReference type="AlphaFoldDB" id="A0A0D6Q2W7"/>
<keyword evidence="2" id="KW-0862">Zinc</keyword>